<dbReference type="InterPro" id="IPR015926">
    <property type="entry name" value="Cytolysin/lectin"/>
</dbReference>
<comment type="caution">
    <text evidence="6">The sequence shown here is derived from an EMBL/GenBank/DDBJ whole genome shotgun (WGS) entry which is preliminary data.</text>
</comment>
<evidence type="ECO:0000313" key="6">
    <source>
        <dbReference type="EMBL" id="KAK1890367.1"/>
    </source>
</evidence>
<dbReference type="EMBL" id="JASDAP010000016">
    <property type="protein sequence ID" value="KAK1890367.1"/>
    <property type="molecule type" value="Genomic_DNA"/>
</dbReference>
<evidence type="ECO:0000256" key="4">
    <source>
        <dbReference type="ARBA" id="ARBA00023298"/>
    </source>
</evidence>
<dbReference type="Proteomes" id="UP001228049">
    <property type="component" value="Unassembled WGS sequence"/>
</dbReference>
<dbReference type="InterPro" id="IPR050677">
    <property type="entry name" value="Actinoporin_PFT"/>
</dbReference>
<evidence type="ECO:0000256" key="3">
    <source>
        <dbReference type="ARBA" id="ARBA00022537"/>
    </source>
</evidence>
<dbReference type="InterPro" id="IPR009104">
    <property type="entry name" value="Anemon_actinoporin-like"/>
</dbReference>
<keyword evidence="7" id="KW-1185">Reference proteome</keyword>
<dbReference type="SUPFAM" id="SSF63724">
    <property type="entry name" value="Cytolysin/lectin"/>
    <property type="match status" value="1"/>
</dbReference>
<keyword evidence="4" id="KW-1053">Target membrane</keyword>
<keyword evidence="3" id="KW-1052">Target cell membrane</keyword>
<accession>A0AAD9BTY7</accession>
<dbReference type="GO" id="GO:0046931">
    <property type="term" value="P:pore complex assembly"/>
    <property type="evidence" value="ECO:0007669"/>
    <property type="project" value="InterPro"/>
</dbReference>
<dbReference type="Gene3D" id="2.60.270.20">
    <property type="entry name" value="Cytolysin/lectin"/>
    <property type="match status" value="1"/>
</dbReference>
<dbReference type="GO" id="GO:0006812">
    <property type="term" value="P:monoatomic cation transport"/>
    <property type="evidence" value="ECO:0007669"/>
    <property type="project" value="InterPro"/>
</dbReference>
<reference evidence="6" key="1">
    <citation type="submission" date="2023-04" db="EMBL/GenBank/DDBJ databases">
        <title>Chromosome-level genome of Chaenocephalus aceratus.</title>
        <authorList>
            <person name="Park H."/>
        </authorList>
    </citation>
    <scope>NUCLEOTIDE SEQUENCE</scope>
    <source>
        <strain evidence="6">DE</strain>
        <tissue evidence="6">Muscle</tissue>
    </source>
</reference>
<dbReference type="GO" id="GO:0044218">
    <property type="term" value="C:other organism cell membrane"/>
    <property type="evidence" value="ECO:0007669"/>
    <property type="project" value="UniProtKB-KW"/>
</dbReference>
<proteinExistence type="predicted"/>
<keyword evidence="5" id="KW-0166">Nematocyst</keyword>
<evidence type="ECO:0000313" key="7">
    <source>
        <dbReference type="Proteomes" id="UP001228049"/>
    </source>
</evidence>
<organism evidence="6 7">
    <name type="scientific">Dissostichus eleginoides</name>
    <name type="common">Patagonian toothfish</name>
    <name type="synonym">Dissostichus amissus</name>
    <dbReference type="NCBI Taxonomy" id="100907"/>
    <lineage>
        <taxon>Eukaryota</taxon>
        <taxon>Metazoa</taxon>
        <taxon>Chordata</taxon>
        <taxon>Craniata</taxon>
        <taxon>Vertebrata</taxon>
        <taxon>Euteleostomi</taxon>
        <taxon>Actinopterygii</taxon>
        <taxon>Neopterygii</taxon>
        <taxon>Teleostei</taxon>
        <taxon>Neoteleostei</taxon>
        <taxon>Acanthomorphata</taxon>
        <taxon>Eupercaria</taxon>
        <taxon>Perciformes</taxon>
        <taxon>Notothenioidei</taxon>
        <taxon>Nototheniidae</taxon>
        <taxon>Dissostichus</taxon>
    </lineage>
</organism>
<sequence>MGAGSGRQCCIEIENECATYTFVNPRIYTFSGVCVTPFPPTLAPGASGSALFRKKPIIARGSVGVVTYDLLNKDTNMTAEKIAVMFSAPFNFDFHSNLYALGVFDRSKQCDEALYKQMYYEEPPTTFSRQHADCSCLTYVGDHITIMGTMSDIHQPVIKVQVSQN</sequence>
<dbReference type="GO" id="GO:0042151">
    <property type="term" value="C:nematocyst"/>
    <property type="evidence" value="ECO:0007669"/>
    <property type="project" value="UniProtKB-SubCell"/>
</dbReference>
<keyword evidence="4" id="KW-0472">Membrane</keyword>
<protein>
    <submittedName>
        <fullName evidence="6">DELTA-actitoxin-Afr1a</fullName>
    </submittedName>
</protein>
<gene>
    <name evidence="6" type="ORF">KUDE01_015038</name>
</gene>
<dbReference type="AlphaFoldDB" id="A0AAD9BTY7"/>
<dbReference type="GO" id="GO:0015267">
    <property type="term" value="F:channel activity"/>
    <property type="evidence" value="ECO:0007669"/>
    <property type="project" value="InterPro"/>
</dbReference>
<dbReference type="GO" id="GO:0051715">
    <property type="term" value="P:cytolysis in another organism"/>
    <property type="evidence" value="ECO:0007669"/>
    <property type="project" value="InterPro"/>
</dbReference>
<comment type="subcellular location">
    <subcellularLocation>
        <location evidence="2">Nematocyst</location>
    </subcellularLocation>
    <subcellularLocation>
        <location evidence="1">Target cell membrane</location>
    </subcellularLocation>
</comment>
<name>A0AAD9BTY7_DISEL</name>
<evidence type="ECO:0000256" key="2">
    <source>
        <dbReference type="ARBA" id="ARBA00004532"/>
    </source>
</evidence>
<evidence type="ECO:0000256" key="1">
    <source>
        <dbReference type="ARBA" id="ARBA00004175"/>
    </source>
</evidence>
<dbReference type="Pfam" id="PF06369">
    <property type="entry name" value="Anemone_cytotox"/>
    <property type="match status" value="1"/>
</dbReference>
<evidence type="ECO:0000256" key="5">
    <source>
        <dbReference type="ARBA" id="ARBA00023331"/>
    </source>
</evidence>
<dbReference type="PANTHER" id="PTHR40388:SF1">
    <property type="entry name" value="BRYOPORIN"/>
    <property type="match status" value="1"/>
</dbReference>
<dbReference type="PANTHER" id="PTHR40388">
    <property type="entry name" value="BRYOPORIN"/>
    <property type="match status" value="1"/>
</dbReference>
<dbReference type="GO" id="GO:0046930">
    <property type="term" value="C:pore complex"/>
    <property type="evidence" value="ECO:0007669"/>
    <property type="project" value="InterPro"/>
</dbReference>